<reference evidence="2" key="2">
    <citation type="journal article" date="2015" name="Data Brief">
        <title>Shoot transcriptome of the giant reed, Arundo donax.</title>
        <authorList>
            <person name="Barrero R.A."/>
            <person name="Guerrero F.D."/>
            <person name="Moolhuijzen P."/>
            <person name="Goolsby J.A."/>
            <person name="Tidwell J."/>
            <person name="Bellgard S.E."/>
            <person name="Bellgard M.I."/>
        </authorList>
    </citation>
    <scope>NUCLEOTIDE SEQUENCE</scope>
    <source>
        <tissue evidence="2">Shoot tissue taken approximately 20 cm above the soil surface</tissue>
    </source>
</reference>
<dbReference type="AlphaFoldDB" id="A0A0A9AEJ4"/>
<evidence type="ECO:0000256" key="1">
    <source>
        <dbReference type="SAM" id="MobiDB-lite"/>
    </source>
</evidence>
<name>A0A0A9AEJ4_ARUDO</name>
<organism evidence="2">
    <name type="scientific">Arundo donax</name>
    <name type="common">Giant reed</name>
    <name type="synonym">Donax arundinaceus</name>
    <dbReference type="NCBI Taxonomy" id="35708"/>
    <lineage>
        <taxon>Eukaryota</taxon>
        <taxon>Viridiplantae</taxon>
        <taxon>Streptophyta</taxon>
        <taxon>Embryophyta</taxon>
        <taxon>Tracheophyta</taxon>
        <taxon>Spermatophyta</taxon>
        <taxon>Magnoliopsida</taxon>
        <taxon>Liliopsida</taxon>
        <taxon>Poales</taxon>
        <taxon>Poaceae</taxon>
        <taxon>PACMAD clade</taxon>
        <taxon>Arundinoideae</taxon>
        <taxon>Arundineae</taxon>
        <taxon>Arundo</taxon>
    </lineage>
</organism>
<reference evidence="2" key="1">
    <citation type="submission" date="2014-09" db="EMBL/GenBank/DDBJ databases">
        <authorList>
            <person name="Magalhaes I.L.F."/>
            <person name="Oliveira U."/>
            <person name="Santos F.R."/>
            <person name="Vidigal T.H.D.A."/>
            <person name="Brescovit A.D."/>
            <person name="Santos A.J."/>
        </authorList>
    </citation>
    <scope>NUCLEOTIDE SEQUENCE</scope>
    <source>
        <tissue evidence="2">Shoot tissue taken approximately 20 cm above the soil surface</tissue>
    </source>
</reference>
<sequence length="57" mass="6102">MMMGPTATTGTLCTTDSLPPTVTTAARRPALESLRCHCHNPRTHTRCRSTKAAATSM</sequence>
<feature type="region of interest" description="Disordered" evidence="1">
    <location>
        <begin position="1"/>
        <end position="21"/>
    </location>
</feature>
<feature type="compositionally biased region" description="Low complexity" evidence="1">
    <location>
        <begin position="1"/>
        <end position="15"/>
    </location>
</feature>
<protein>
    <submittedName>
        <fullName evidence="2">Uncharacterized protein</fullName>
    </submittedName>
</protein>
<evidence type="ECO:0000313" key="2">
    <source>
        <dbReference type="EMBL" id="JAD49546.1"/>
    </source>
</evidence>
<proteinExistence type="predicted"/>
<dbReference type="EMBL" id="GBRH01248349">
    <property type="protein sequence ID" value="JAD49546.1"/>
    <property type="molecule type" value="Transcribed_RNA"/>
</dbReference>
<accession>A0A0A9AEJ4</accession>